<dbReference type="EMBL" id="CP024785">
    <property type="protein sequence ID" value="AUB41412.1"/>
    <property type="molecule type" value="Genomic_DNA"/>
</dbReference>
<accession>A0A2K8T152</accession>
<proteinExistence type="predicted"/>
<name>A0A2K8T152_9NOSO</name>
<dbReference type="OrthoDB" id="456914at2"/>
<organism evidence="1 2">
    <name type="scientific">Nostoc flagelliforme CCNUN1</name>
    <dbReference type="NCBI Taxonomy" id="2038116"/>
    <lineage>
        <taxon>Bacteria</taxon>
        <taxon>Bacillati</taxon>
        <taxon>Cyanobacteriota</taxon>
        <taxon>Cyanophyceae</taxon>
        <taxon>Nostocales</taxon>
        <taxon>Nostocaceae</taxon>
        <taxon>Nostoc</taxon>
    </lineage>
</organism>
<evidence type="ECO:0000313" key="1">
    <source>
        <dbReference type="EMBL" id="AUB41412.1"/>
    </source>
</evidence>
<reference evidence="1 2" key="1">
    <citation type="submission" date="2017-11" db="EMBL/GenBank/DDBJ databases">
        <title>Complete genome of a free-living desiccation-tolerant cyanobacterium and its photosynthetic adaptation to extreme terrestrial habitat.</title>
        <authorList>
            <person name="Shang J."/>
        </authorList>
    </citation>
    <scope>NUCLEOTIDE SEQUENCE [LARGE SCALE GENOMIC DNA]</scope>
    <source>
        <strain evidence="1 2">CCNUN1</strain>
    </source>
</reference>
<sequence length="134" mass="15344">MSVKKVTTVVKEFINPAECLQQMVSAYAEYKIIAEQEQTKRREIEAWEKETITKINAQRELLMVYLDRSFDERAENFRALFAVVDNAIASGNNEQLALTLNSITEIAKSSPFKDLANLASVRAALDDRDHEWTF</sequence>
<protein>
    <submittedName>
        <fullName evidence="1">Uncharacterized protein</fullName>
    </submittedName>
</protein>
<dbReference type="Proteomes" id="UP000232003">
    <property type="component" value="Chromosome"/>
</dbReference>
<dbReference type="RefSeq" id="WP_100901827.1">
    <property type="nucleotide sequence ID" value="NZ_CAWNNC010000001.1"/>
</dbReference>
<dbReference type="KEGG" id="nfl:COO91_07460"/>
<evidence type="ECO:0000313" key="2">
    <source>
        <dbReference type="Proteomes" id="UP000232003"/>
    </source>
</evidence>
<keyword evidence="2" id="KW-1185">Reference proteome</keyword>
<gene>
    <name evidence="1" type="ORF">COO91_07460</name>
</gene>
<dbReference type="AlphaFoldDB" id="A0A2K8T152"/>